<evidence type="ECO:0000256" key="1">
    <source>
        <dbReference type="ARBA" id="ARBA00022574"/>
    </source>
</evidence>
<name>A0A388LRY2_CHABU</name>
<dbReference type="PROSITE" id="PS50082">
    <property type="entry name" value="WD_REPEATS_2"/>
    <property type="match status" value="2"/>
</dbReference>
<dbReference type="GO" id="GO:0006886">
    <property type="term" value="P:intracellular protein transport"/>
    <property type="evidence" value="ECO:0007669"/>
    <property type="project" value="TreeGrafter"/>
</dbReference>
<keyword evidence="1 3" id="KW-0853">WD repeat</keyword>
<protein>
    <submittedName>
        <fullName evidence="4">Uncharacterized protein</fullName>
    </submittedName>
</protein>
<dbReference type="InterPro" id="IPR001680">
    <property type="entry name" value="WD40_rpt"/>
</dbReference>
<dbReference type="GO" id="GO:0006890">
    <property type="term" value="P:retrograde vesicle-mediated transport, Golgi to endoplasmic reticulum"/>
    <property type="evidence" value="ECO:0007669"/>
    <property type="project" value="TreeGrafter"/>
</dbReference>
<dbReference type="SUPFAM" id="SSF50978">
    <property type="entry name" value="WD40 repeat-like"/>
    <property type="match status" value="1"/>
</dbReference>
<dbReference type="PANTHER" id="PTHR19876">
    <property type="entry name" value="COATOMER"/>
    <property type="match status" value="1"/>
</dbReference>
<dbReference type="Pfam" id="PF00400">
    <property type="entry name" value="WD40"/>
    <property type="match status" value="3"/>
</dbReference>
<dbReference type="Gene3D" id="2.130.10.10">
    <property type="entry name" value="YVTN repeat-like/Quinoprotein amine dehydrogenase"/>
    <property type="match status" value="1"/>
</dbReference>
<dbReference type="OrthoDB" id="361494at2759"/>
<accession>A0A388LRY2</accession>
<comment type="caution">
    <text evidence="4">The sequence shown here is derived from an EMBL/GenBank/DDBJ whole genome shotgun (WGS) entry which is preliminary data.</text>
</comment>
<evidence type="ECO:0000313" key="5">
    <source>
        <dbReference type="Proteomes" id="UP000265515"/>
    </source>
</evidence>
<dbReference type="Gramene" id="GBG85098">
    <property type="protein sequence ID" value="GBG85098"/>
    <property type="gene ID" value="CBR_g39559"/>
</dbReference>
<sequence>MPRFGLGKGRPPSHMMACCWNTSVRRSCPPFLLVAKQAFVFAMEFCPGGMGMGEHCCDEENGLRLNVKFRYSGEVNDDIWYVNVHPNQPWVLFVCEKYGLRTVEVWDYEDNVHVTSLPAPFYGAGWYAAAFSQRENLIMVWDDPWMLVLDMDTSDMAACFELQEAEVTRVHPTLPYILTSTHVEYMNLWVWDREGDAQCVHTFHCRAEVDSIRFHPEDPNIFATASGDKVIEVWNLRMRSVIQTLEGHEHRIRNIMFCNDPGMPLLVSGGDGNDVKVWDYSRGTCVGTLKSGPGTVQAFTFHPTEPYIFTGDMYGIVRVWKGPNYQLVTLYKSGLEAIYNMLPCRNPNMIALGGPASTVVLEVFVQRNEIQNMAGLSHSDGYGVGSQNVTEAARTIDVDKEGSQSQKQTVNDLISKTEGVGSTVSLAKQWSRLRSSERKINPSACTDGKDSGTELSFVLEAACLPETTHTRRQLVRPSQEMRSVALQFAASSLNASLAQRFFRWPVMKPSMLLCF</sequence>
<dbReference type="PANTHER" id="PTHR19876:SF2">
    <property type="entry name" value="COATOMER SUBUNIT BETA"/>
    <property type="match status" value="1"/>
</dbReference>
<gene>
    <name evidence="4" type="ORF">CBR_g39559</name>
</gene>
<feature type="repeat" description="WD" evidence="3">
    <location>
        <begin position="245"/>
        <end position="288"/>
    </location>
</feature>
<reference evidence="4 5" key="1">
    <citation type="journal article" date="2018" name="Cell">
        <title>The Chara Genome: Secondary Complexity and Implications for Plant Terrestrialization.</title>
        <authorList>
            <person name="Nishiyama T."/>
            <person name="Sakayama H."/>
            <person name="Vries J.D."/>
            <person name="Buschmann H."/>
            <person name="Saint-Marcoux D."/>
            <person name="Ullrich K.K."/>
            <person name="Haas F.B."/>
            <person name="Vanderstraeten L."/>
            <person name="Becker D."/>
            <person name="Lang D."/>
            <person name="Vosolsobe S."/>
            <person name="Rombauts S."/>
            <person name="Wilhelmsson P.K.I."/>
            <person name="Janitza P."/>
            <person name="Kern R."/>
            <person name="Heyl A."/>
            <person name="Rumpler F."/>
            <person name="Villalobos L.I.A.C."/>
            <person name="Clay J.M."/>
            <person name="Skokan R."/>
            <person name="Toyoda A."/>
            <person name="Suzuki Y."/>
            <person name="Kagoshima H."/>
            <person name="Schijlen E."/>
            <person name="Tajeshwar N."/>
            <person name="Catarino B."/>
            <person name="Hetherington A.J."/>
            <person name="Saltykova A."/>
            <person name="Bonnot C."/>
            <person name="Breuninger H."/>
            <person name="Symeonidi A."/>
            <person name="Radhakrishnan G.V."/>
            <person name="Van Nieuwerburgh F."/>
            <person name="Deforce D."/>
            <person name="Chang C."/>
            <person name="Karol K.G."/>
            <person name="Hedrich R."/>
            <person name="Ulvskov P."/>
            <person name="Glockner G."/>
            <person name="Delwiche C.F."/>
            <person name="Petrasek J."/>
            <person name="Van de Peer Y."/>
            <person name="Friml J."/>
            <person name="Beilby M."/>
            <person name="Dolan L."/>
            <person name="Kohara Y."/>
            <person name="Sugano S."/>
            <person name="Fujiyama A."/>
            <person name="Delaux P.-M."/>
            <person name="Quint M."/>
            <person name="TheiBen G."/>
            <person name="Hagemann M."/>
            <person name="Harholt J."/>
            <person name="Dunand C."/>
            <person name="Zachgo S."/>
            <person name="Langdale J."/>
            <person name="Maumus F."/>
            <person name="Straeten D.V.D."/>
            <person name="Gould S.B."/>
            <person name="Rensing S.A."/>
        </authorList>
    </citation>
    <scope>NUCLEOTIDE SEQUENCE [LARGE SCALE GENOMIC DNA]</scope>
    <source>
        <strain evidence="4 5">S276</strain>
    </source>
</reference>
<dbReference type="GO" id="GO:0030126">
    <property type="term" value="C:COPI vesicle coat"/>
    <property type="evidence" value="ECO:0007669"/>
    <property type="project" value="TreeGrafter"/>
</dbReference>
<dbReference type="Proteomes" id="UP000265515">
    <property type="component" value="Unassembled WGS sequence"/>
</dbReference>
<dbReference type="GO" id="GO:0006888">
    <property type="term" value="P:endoplasmic reticulum to Golgi vesicle-mediated transport"/>
    <property type="evidence" value="ECO:0007669"/>
    <property type="project" value="TreeGrafter"/>
</dbReference>
<dbReference type="EMBL" id="BFEA01000504">
    <property type="protein sequence ID" value="GBG85098.1"/>
    <property type="molecule type" value="Genomic_DNA"/>
</dbReference>
<feature type="repeat" description="WD" evidence="3">
    <location>
        <begin position="209"/>
        <end position="244"/>
    </location>
</feature>
<evidence type="ECO:0000313" key="4">
    <source>
        <dbReference type="EMBL" id="GBG85098.1"/>
    </source>
</evidence>
<organism evidence="4 5">
    <name type="scientific">Chara braunii</name>
    <name type="common">Braun's stonewort</name>
    <dbReference type="NCBI Taxonomy" id="69332"/>
    <lineage>
        <taxon>Eukaryota</taxon>
        <taxon>Viridiplantae</taxon>
        <taxon>Streptophyta</taxon>
        <taxon>Charophyceae</taxon>
        <taxon>Charales</taxon>
        <taxon>Characeae</taxon>
        <taxon>Chara</taxon>
    </lineage>
</organism>
<dbReference type="PROSITE" id="PS50294">
    <property type="entry name" value="WD_REPEATS_REGION"/>
    <property type="match status" value="1"/>
</dbReference>
<dbReference type="AlphaFoldDB" id="A0A388LRY2"/>
<dbReference type="InterPro" id="IPR015943">
    <property type="entry name" value="WD40/YVTN_repeat-like_dom_sf"/>
</dbReference>
<keyword evidence="5" id="KW-1185">Reference proteome</keyword>
<dbReference type="GO" id="GO:0006891">
    <property type="term" value="P:intra-Golgi vesicle-mediated transport"/>
    <property type="evidence" value="ECO:0007669"/>
    <property type="project" value="TreeGrafter"/>
</dbReference>
<proteinExistence type="predicted"/>
<dbReference type="InterPro" id="IPR050844">
    <property type="entry name" value="Coatomer_complex_subunit"/>
</dbReference>
<keyword evidence="2" id="KW-0677">Repeat</keyword>
<evidence type="ECO:0000256" key="2">
    <source>
        <dbReference type="ARBA" id="ARBA00022737"/>
    </source>
</evidence>
<evidence type="ECO:0000256" key="3">
    <source>
        <dbReference type="PROSITE-ProRule" id="PRU00221"/>
    </source>
</evidence>
<dbReference type="InterPro" id="IPR036322">
    <property type="entry name" value="WD40_repeat_dom_sf"/>
</dbReference>
<dbReference type="SMART" id="SM00320">
    <property type="entry name" value="WD40"/>
    <property type="match status" value="3"/>
</dbReference>
<dbReference type="STRING" id="69332.A0A388LRY2"/>